<keyword evidence="4" id="KW-1185">Reference proteome</keyword>
<dbReference type="EMBL" id="CAUOFW020001658">
    <property type="protein sequence ID" value="CAK9147223.1"/>
    <property type="molecule type" value="Genomic_DNA"/>
</dbReference>
<comment type="caution">
    <text evidence="3">The sequence shown here is derived from an EMBL/GenBank/DDBJ whole genome shotgun (WGS) entry which is preliminary data.</text>
</comment>
<organism evidence="3 4">
    <name type="scientific">Ilex paraguariensis</name>
    <name type="common">yerba mate</name>
    <dbReference type="NCBI Taxonomy" id="185542"/>
    <lineage>
        <taxon>Eukaryota</taxon>
        <taxon>Viridiplantae</taxon>
        <taxon>Streptophyta</taxon>
        <taxon>Embryophyta</taxon>
        <taxon>Tracheophyta</taxon>
        <taxon>Spermatophyta</taxon>
        <taxon>Magnoliopsida</taxon>
        <taxon>eudicotyledons</taxon>
        <taxon>Gunneridae</taxon>
        <taxon>Pentapetalae</taxon>
        <taxon>asterids</taxon>
        <taxon>campanulids</taxon>
        <taxon>Aquifoliales</taxon>
        <taxon>Aquifoliaceae</taxon>
        <taxon>Ilex</taxon>
    </lineage>
</organism>
<evidence type="ECO:0000313" key="4">
    <source>
        <dbReference type="Proteomes" id="UP001642360"/>
    </source>
</evidence>
<feature type="compositionally biased region" description="Low complexity" evidence="1">
    <location>
        <begin position="90"/>
        <end position="100"/>
    </location>
</feature>
<dbReference type="AlphaFoldDB" id="A0ABC8RX13"/>
<feature type="region of interest" description="Disordered" evidence="1">
    <location>
        <begin position="85"/>
        <end position="158"/>
    </location>
</feature>
<dbReference type="Proteomes" id="UP001642360">
    <property type="component" value="Unassembled WGS sequence"/>
</dbReference>
<sequence length="158" mass="17213">MMKSSKKLFLVALVVTVLILGLTASKADARRIAKNGEVRSIMLNFDKVPYDSNRVNLEMVPRDIFVPPPTFLHSKSIYQMLPKVTTRRQSGLSSSTSDAPSSPPRLSDSSGIYQMLPKGIHVPPSGPSTKTSDPPPPPPKHIHRNFGGPLTSFGPPTR</sequence>
<feature type="signal peptide" evidence="2">
    <location>
        <begin position="1"/>
        <end position="29"/>
    </location>
</feature>
<proteinExistence type="predicted"/>
<reference evidence="3 4" key="1">
    <citation type="submission" date="2024-02" db="EMBL/GenBank/DDBJ databases">
        <authorList>
            <person name="Vignale AGUSTIN F."/>
            <person name="Sosa J E."/>
            <person name="Modenutti C."/>
        </authorList>
    </citation>
    <scope>NUCLEOTIDE SEQUENCE [LARGE SCALE GENOMIC DNA]</scope>
</reference>
<evidence type="ECO:0000313" key="3">
    <source>
        <dbReference type="EMBL" id="CAK9147223.1"/>
    </source>
</evidence>
<name>A0ABC8RX13_9AQUA</name>
<protein>
    <submittedName>
        <fullName evidence="3">Uncharacterized protein</fullName>
    </submittedName>
</protein>
<keyword evidence="2" id="KW-0732">Signal</keyword>
<evidence type="ECO:0000256" key="2">
    <source>
        <dbReference type="SAM" id="SignalP"/>
    </source>
</evidence>
<accession>A0ABC8RX13</accession>
<gene>
    <name evidence="3" type="ORF">ILEXP_LOCUS15107</name>
</gene>
<feature type="chain" id="PRO_5044849624" evidence="2">
    <location>
        <begin position="30"/>
        <end position="158"/>
    </location>
</feature>
<evidence type="ECO:0000256" key="1">
    <source>
        <dbReference type="SAM" id="MobiDB-lite"/>
    </source>
</evidence>